<dbReference type="InterPro" id="IPR054708">
    <property type="entry name" value="MTPAP-like_central"/>
</dbReference>
<evidence type="ECO:0000313" key="4">
    <source>
        <dbReference type="EMBL" id="DAZ95347.1"/>
    </source>
</evidence>
<dbReference type="SUPFAM" id="SSF49599">
    <property type="entry name" value="TRAF domain-like"/>
    <property type="match status" value="1"/>
</dbReference>
<dbReference type="SUPFAM" id="SSF81631">
    <property type="entry name" value="PAP/OAS1 substrate-binding domain"/>
    <property type="match status" value="1"/>
</dbReference>
<evidence type="ECO:0000313" key="5">
    <source>
        <dbReference type="Proteomes" id="UP001146120"/>
    </source>
</evidence>
<dbReference type="Gene3D" id="1.10.1280.10">
    <property type="entry name" value="Di-copper center containing domain from catechol oxidase"/>
    <property type="match status" value="1"/>
</dbReference>
<name>A0AAV2YK22_9STRA</name>
<feature type="region of interest" description="Disordered" evidence="1">
    <location>
        <begin position="1208"/>
        <end position="1238"/>
    </location>
</feature>
<evidence type="ECO:0000256" key="1">
    <source>
        <dbReference type="SAM" id="MobiDB-lite"/>
    </source>
</evidence>
<feature type="compositionally biased region" description="Polar residues" evidence="1">
    <location>
        <begin position="720"/>
        <end position="735"/>
    </location>
</feature>
<dbReference type="InterPro" id="IPR008922">
    <property type="entry name" value="Di-copper_centre_dom_sf"/>
</dbReference>
<dbReference type="SUPFAM" id="SSF48056">
    <property type="entry name" value="Di-copper centre-containing domain"/>
    <property type="match status" value="1"/>
</dbReference>
<feature type="compositionally biased region" description="Low complexity" evidence="1">
    <location>
        <begin position="412"/>
        <end position="421"/>
    </location>
</feature>
<feature type="signal peptide" evidence="2">
    <location>
        <begin position="1"/>
        <end position="18"/>
    </location>
</feature>
<dbReference type="Pfam" id="PF22600">
    <property type="entry name" value="MTPAP-like_central"/>
    <property type="match status" value="1"/>
</dbReference>
<feature type="compositionally biased region" description="Low complexity" evidence="1">
    <location>
        <begin position="376"/>
        <end position="397"/>
    </location>
</feature>
<accession>A0AAV2YK22</accession>
<feature type="domain" description="Tyrosinase copper-binding" evidence="3">
    <location>
        <begin position="85"/>
        <end position="102"/>
    </location>
</feature>
<reference evidence="4" key="1">
    <citation type="submission" date="2022-11" db="EMBL/GenBank/DDBJ databases">
        <authorList>
            <person name="Morgan W.R."/>
            <person name="Tartar A."/>
        </authorList>
    </citation>
    <scope>NUCLEOTIDE SEQUENCE</scope>
    <source>
        <strain evidence="4">ARSEF 373</strain>
    </source>
</reference>
<sequence>MRIVQILGAIVVSLGVLATPATASSRRLAGGNAACGGARVRKSWANLSGDERQLYLEALDLAIQKGVVSDLAAIHIEDLGETQAHHSCAFFTWHRRMLLAFESYLRDMDPKYACVTLPYYDVHTAYVDAANGRCSNMYECSEIFRDIGGPAKDSEATVVLNGQQASGIKHTGAPFQNSCDDNNECGYVVRNDLSQRPVPSGAGFTAFQDLVASSQDFATFLEGVQYGMHNEVHNAIGGSMSTFASPRDVVFYSWHSAIDMFLYVYHQCHMGVPVSESEMRSSLQAFSQASQTCGGIQGVDAGSEIVMNIRYNGELIKVTDHPALGQYFAQVGDRMWNYGDTQRLDDYSYSYDLPPVFTEQLLSNTDVCRGVQPDNQPTDSPTDAPTDAPVDPQTDAPTDPPTDAPVDPPTDAPVDPQTDAPADPPSDDFRRMLGAMENVTTAPSEKPWAQTDVTNSPAPAISNSTNNTINIGAKKNSTHPARQIDRNSTKPGRGKGHHARNSAYAVKLDGSYWQWMKKTYEGLVKRFDGNMAIVTQQLHVAECMAFNKVFGVREFSDEFVKNFHLTSKRPVCGKQIDKVGEGKVQVAVTTTEFKSQTVEFKSEEVIKAVVQEYKPLAPSQAPLLDPSYVKRAQKKIDSYPTSAPSPKTPSPTSGAPKSPTPGTPNPATPTPATTSPATELPDSLELSAPKKKHSGPRKRRPKKKCPDATAALATCEKSPASLSSRQAETTTTNASSALCASARPFELPLRGASVFQTHRDSSPVLSAMMLEDDDRERDRSYWTQWAIEAAEKERARRLAQLKQLQREEEEEILRRRQWAIAAIEREQEAMMREMFLDNMKNTQWFQSTISRFAVDYEVVCPNSWFGCTVSCMLKDLEPHLECCAYRQVPDTLDQVVDESIVDLNSYDVVCPNAVLGCNEICLRENLAEHLAQCPVNGMSREKELEERQQWRANVILATEEERVRRMDEIKDAGGKGELSFGHLQQLYEEQTAMMHVVLHDEIVDFCAQCQEEAEAVRPWIEKAVDILRQEIRHCWANALVELYGSFATHLHGVFSDVDLIVFGAGTGPTGESRSCQQCVSDLAQHLVDLQSPTFVEISAITRASIPLLKLVVVVMQETDDNTTTQVRIPFDVTFDDPTVDAHNGIASVALVDELSRHFVGLRELTFVLKHFLAKRGLNDPSIGGLSSYGLLLMIVFIMQEHNAIEHIDDQSVSSSTSTSSAAMSDDMDHDQAGQSATSDSCARLLQQRRKGLHIAREVIQHSRQQKENATTSQLRVRKQRSLPSILLAASQEEDEDTTKPFMLGKLLMDFLHYFGTDFRQDVDEIVVLPRSPSLSSISDDGTASALTLDSPVLSACSTTSAHDGSLTIRDPLQLDNNVGKTCYRISQVLRDFSDFLSFLTALIVRGSVMTTGKKKMRVKKPDGTSVTCSSHSSAINQPSTASPTPASSTSVASSSYRILSSVFNMKKSRETRGSIDLGGVATSKMYNKIRSRTESGGM</sequence>
<dbReference type="EMBL" id="DAKRPA010000208">
    <property type="protein sequence ID" value="DAZ95347.1"/>
    <property type="molecule type" value="Genomic_DNA"/>
</dbReference>
<reference evidence="4" key="2">
    <citation type="journal article" date="2023" name="Microbiol Resour">
        <title>Decontamination and Annotation of the Draft Genome Sequence of the Oomycete Lagenidium giganteum ARSEF 373.</title>
        <authorList>
            <person name="Morgan W.R."/>
            <person name="Tartar A."/>
        </authorList>
    </citation>
    <scope>NUCLEOTIDE SEQUENCE</scope>
    <source>
        <strain evidence="4">ARSEF 373</strain>
    </source>
</reference>
<dbReference type="PANTHER" id="PTHR23092">
    <property type="entry name" value="POLY(A) RNA POLYMERASE"/>
    <property type="match status" value="1"/>
</dbReference>
<feature type="compositionally biased region" description="Low complexity" evidence="1">
    <location>
        <begin position="640"/>
        <end position="657"/>
    </location>
</feature>
<feature type="region of interest" description="Disordered" evidence="1">
    <location>
        <begin position="636"/>
        <end position="735"/>
    </location>
</feature>
<gene>
    <name evidence="4" type="ORF">N0F65_002532</name>
</gene>
<dbReference type="InterPro" id="IPR045862">
    <property type="entry name" value="Trf4-like"/>
</dbReference>
<feature type="compositionally biased region" description="Low complexity" evidence="1">
    <location>
        <begin position="1438"/>
        <end position="1450"/>
    </location>
</feature>
<feature type="region of interest" description="Disordered" evidence="1">
    <location>
        <begin position="1418"/>
        <end position="1450"/>
    </location>
</feature>
<feature type="chain" id="PRO_5043886999" description="Tyrosinase copper-binding domain-containing protein" evidence="2">
    <location>
        <begin position="19"/>
        <end position="1498"/>
    </location>
</feature>
<dbReference type="PROSITE" id="PS00497">
    <property type="entry name" value="TYROSINASE_1"/>
    <property type="match status" value="1"/>
</dbReference>
<keyword evidence="5" id="KW-1185">Reference proteome</keyword>
<dbReference type="GO" id="GO:0016491">
    <property type="term" value="F:oxidoreductase activity"/>
    <property type="evidence" value="ECO:0007669"/>
    <property type="project" value="InterPro"/>
</dbReference>
<protein>
    <recommendedName>
        <fullName evidence="3">Tyrosinase copper-binding domain-containing protein</fullName>
    </recommendedName>
</protein>
<feature type="region of interest" description="Disordered" evidence="1">
    <location>
        <begin position="368"/>
        <end position="500"/>
    </location>
</feature>
<dbReference type="PANTHER" id="PTHR23092:SF15">
    <property type="entry name" value="INACTIVE NON-CANONICAL POLY(A) RNA POLYMERASE PROTEIN TRF4-2-RELATED"/>
    <property type="match status" value="1"/>
</dbReference>
<dbReference type="Gene3D" id="1.10.1410.10">
    <property type="match status" value="1"/>
</dbReference>
<evidence type="ECO:0000259" key="3">
    <source>
        <dbReference type="PROSITE" id="PS00497"/>
    </source>
</evidence>
<dbReference type="GO" id="GO:0043634">
    <property type="term" value="P:polyadenylation-dependent ncRNA catabolic process"/>
    <property type="evidence" value="ECO:0007669"/>
    <property type="project" value="TreeGrafter"/>
</dbReference>
<dbReference type="GO" id="GO:1990817">
    <property type="term" value="F:poly(A) RNA polymerase activity"/>
    <property type="evidence" value="ECO:0007669"/>
    <property type="project" value="InterPro"/>
</dbReference>
<comment type="caution">
    <text evidence="4">The sequence shown here is derived from an EMBL/GenBank/DDBJ whole genome shotgun (WGS) entry which is preliminary data.</text>
</comment>
<dbReference type="InterPro" id="IPR043519">
    <property type="entry name" value="NT_sf"/>
</dbReference>
<feature type="compositionally biased region" description="Polar residues" evidence="1">
    <location>
        <begin position="1424"/>
        <end position="1437"/>
    </location>
</feature>
<dbReference type="GO" id="GO:0031499">
    <property type="term" value="C:TRAMP complex"/>
    <property type="evidence" value="ECO:0007669"/>
    <property type="project" value="TreeGrafter"/>
</dbReference>
<evidence type="ECO:0000256" key="2">
    <source>
        <dbReference type="SAM" id="SignalP"/>
    </source>
</evidence>
<organism evidence="4 5">
    <name type="scientific">Lagenidium giganteum</name>
    <dbReference type="NCBI Taxonomy" id="4803"/>
    <lineage>
        <taxon>Eukaryota</taxon>
        <taxon>Sar</taxon>
        <taxon>Stramenopiles</taxon>
        <taxon>Oomycota</taxon>
        <taxon>Peronosporomycetes</taxon>
        <taxon>Pythiales</taxon>
        <taxon>Pythiaceae</taxon>
    </lineage>
</organism>
<feature type="compositionally biased region" description="Basic residues" evidence="1">
    <location>
        <begin position="689"/>
        <end position="703"/>
    </location>
</feature>
<dbReference type="CDD" id="cd05402">
    <property type="entry name" value="NT_PAP_TUTase"/>
    <property type="match status" value="1"/>
</dbReference>
<feature type="compositionally biased region" description="Pro residues" evidence="1">
    <location>
        <begin position="658"/>
        <end position="669"/>
    </location>
</feature>
<dbReference type="GO" id="GO:0031123">
    <property type="term" value="P:RNA 3'-end processing"/>
    <property type="evidence" value="ECO:0007669"/>
    <property type="project" value="TreeGrafter"/>
</dbReference>
<proteinExistence type="predicted"/>
<feature type="compositionally biased region" description="Low complexity" evidence="1">
    <location>
        <begin position="461"/>
        <end position="471"/>
    </location>
</feature>
<dbReference type="Proteomes" id="UP001146120">
    <property type="component" value="Unassembled WGS sequence"/>
</dbReference>
<dbReference type="GO" id="GO:0003729">
    <property type="term" value="F:mRNA binding"/>
    <property type="evidence" value="ECO:0007669"/>
    <property type="project" value="TreeGrafter"/>
</dbReference>
<feature type="compositionally biased region" description="Pro residues" evidence="1">
    <location>
        <begin position="398"/>
        <end position="411"/>
    </location>
</feature>
<dbReference type="InterPro" id="IPR002227">
    <property type="entry name" value="Tyrosinase_Cu-bd"/>
</dbReference>
<dbReference type="GO" id="GO:0005730">
    <property type="term" value="C:nucleolus"/>
    <property type="evidence" value="ECO:0007669"/>
    <property type="project" value="TreeGrafter"/>
</dbReference>
<dbReference type="Gene3D" id="3.30.460.10">
    <property type="entry name" value="Beta Polymerase, domain 2"/>
    <property type="match status" value="1"/>
</dbReference>
<keyword evidence="2" id="KW-0732">Signal</keyword>
<feature type="compositionally biased region" description="Low complexity" evidence="1">
    <location>
        <begin position="1210"/>
        <end position="1224"/>
    </location>
</feature>
<dbReference type="Pfam" id="PF00264">
    <property type="entry name" value="Tyrosinase"/>
    <property type="match status" value="1"/>
</dbReference>
<dbReference type="SUPFAM" id="SSF81301">
    <property type="entry name" value="Nucleotidyltransferase"/>
    <property type="match status" value="1"/>
</dbReference>